<dbReference type="InterPro" id="IPR056592">
    <property type="entry name" value="Beta-prop_At3g26010-like"/>
</dbReference>
<protein>
    <recommendedName>
        <fullName evidence="1">F-box protein At3g26010-like beta-propeller domain-containing protein</fullName>
    </recommendedName>
</protein>
<dbReference type="SUPFAM" id="SSF81383">
    <property type="entry name" value="F-box domain"/>
    <property type="match status" value="1"/>
</dbReference>
<organism evidence="2 3">
    <name type="scientific">Linum tenue</name>
    <dbReference type="NCBI Taxonomy" id="586396"/>
    <lineage>
        <taxon>Eukaryota</taxon>
        <taxon>Viridiplantae</taxon>
        <taxon>Streptophyta</taxon>
        <taxon>Embryophyta</taxon>
        <taxon>Tracheophyta</taxon>
        <taxon>Spermatophyta</taxon>
        <taxon>Magnoliopsida</taxon>
        <taxon>eudicotyledons</taxon>
        <taxon>Gunneridae</taxon>
        <taxon>Pentapetalae</taxon>
        <taxon>rosids</taxon>
        <taxon>fabids</taxon>
        <taxon>Malpighiales</taxon>
        <taxon>Linaceae</taxon>
        <taxon>Linum</taxon>
    </lineage>
</organism>
<sequence>MTNSGLANHHRLPPPTAINKLGDDLLVEILIRGLRNPRSACSSKLVCKRWSSLISSPRFNRRFVSHGRETNRPMPDDPLELLRILRGFLPPMPDGVRNALTVLDCNKDLVLCGFRDDLGKDYEKSERSRSYLVCNPFTKQWIALPLAPRKPPAGSYRDQARLVCQPRISHKLDLGDDGGGGHEATTVYFEHRFRVVCTYEKSRFVDSKLHVFCSESGKWGKETLACCNTLVLGPLVSCNEELFWKYYELHGSLGFSVARFNPFRLDMPPTSVNPPRAFLHAKTDWSVYVSQGALHIVAVENRTVPAVRLSVWRLEEDGRSWRKQFEGSLSKTSKYRDYDIVGGFCPLGLHPNNPEIAFFHCTAGENKNAVLCYDWRREELKVFCHALRVLQPRVCCWPGPIPRYKELQGVYDGSYSFWFQTKRAKAKTPPLHHQFFFLSNLAVSIQS</sequence>
<gene>
    <name evidence="2" type="ORF">LITE_LOCUS44118</name>
</gene>
<dbReference type="Pfam" id="PF24750">
    <property type="entry name" value="b-prop_At3g26010-like"/>
    <property type="match status" value="1"/>
</dbReference>
<dbReference type="InterPro" id="IPR055290">
    <property type="entry name" value="At3g26010-like"/>
</dbReference>
<dbReference type="Proteomes" id="UP001154282">
    <property type="component" value="Unassembled WGS sequence"/>
</dbReference>
<reference evidence="2" key="1">
    <citation type="submission" date="2022-08" db="EMBL/GenBank/DDBJ databases">
        <authorList>
            <person name="Gutierrez-Valencia J."/>
        </authorList>
    </citation>
    <scope>NUCLEOTIDE SEQUENCE</scope>
</reference>
<dbReference type="AlphaFoldDB" id="A0AAV0QRA1"/>
<keyword evidence="3" id="KW-1185">Reference proteome</keyword>
<proteinExistence type="predicted"/>
<dbReference type="EMBL" id="CAMGYJ010000010">
    <property type="protein sequence ID" value="CAI0546802.1"/>
    <property type="molecule type" value="Genomic_DNA"/>
</dbReference>
<dbReference type="PANTHER" id="PTHR35546">
    <property type="entry name" value="F-BOX PROTEIN INTERACTION DOMAIN PROTEIN-RELATED"/>
    <property type="match status" value="1"/>
</dbReference>
<dbReference type="InterPro" id="IPR036047">
    <property type="entry name" value="F-box-like_dom_sf"/>
</dbReference>
<evidence type="ECO:0000313" key="3">
    <source>
        <dbReference type="Proteomes" id="UP001154282"/>
    </source>
</evidence>
<accession>A0AAV0QRA1</accession>
<name>A0AAV0QRA1_9ROSI</name>
<evidence type="ECO:0000259" key="1">
    <source>
        <dbReference type="Pfam" id="PF24750"/>
    </source>
</evidence>
<evidence type="ECO:0000313" key="2">
    <source>
        <dbReference type="EMBL" id="CAI0546802.1"/>
    </source>
</evidence>
<dbReference type="PANTHER" id="PTHR35546:SF128">
    <property type="entry name" value="F-BOX ASSOCIATED DOMAIN-CONTAINING PROTEIN"/>
    <property type="match status" value="1"/>
</dbReference>
<feature type="domain" description="F-box protein At3g26010-like beta-propeller" evidence="1">
    <location>
        <begin position="86"/>
        <end position="379"/>
    </location>
</feature>
<comment type="caution">
    <text evidence="2">The sequence shown here is derived from an EMBL/GenBank/DDBJ whole genome shotgun (WGS) entry which is preliminary data.</text>
</comment>
<dbReference type="Gene3D" id="1.20.1280.50">
    <property type="match status" value="1"/>
</dbReference>